<dbReference type="STRING" id="1379870.SD10_19950"/>
<dbReference type="EMBL" id="CP010429">
    <property type="protein sequence ID" value="AKD56838.1"/>
    <property type="molecule type" value="Genomic_DNA"/>
</dbReference>
<dbReference type="PATRIC" id="fig|1379870.5.peg.4299"/>
<sequence length="139" mass="16088">METSHSELSTAVLLADYERWLNFVTVSRSIIRTYDRQLVQIGKRHADLSPLSQYLRECMHQRSQFFGELALLLTEKVAQLRVDLTNEELIRKLAQAHLAMQTLIAELTDTFSEIEESYRSLAKPAYSALERIFLPICDQ</sequence>
<dbReference type="HOGENOM" id="CLU_1843870_0_0_10"/>
<evidence type="ECO:0000313" key="2">
    <source>
        <dbReference type="Proteomes" id="UP000033054"/>
    </source>
</evidence>
<dbReference type="AlphaFoldDB" id="A0A0E3ZY91"/>
<dbReference type="Proteomes" id="UP000033054">
    <property type="component" value="Chromosome"/>
</dbReference>
<keyword evidence="2" id="KW-1185">Reference proteome</keyword>
<gene>
    <name evidence="1" type="ORF">SD10_19950</name>
</gene>
<protein>
    <submittedName>
        <fullName evidence="1">Uncharacterized protein</fullName>
    </submittedName>
</protein>
<evidence type="ECO:0000313" key="1">
    <source>
        <dbReference type="EMBL" id="AKD56838.1"/>
    </source>
</evidence>
<dbReference type="OrthoDB" id="956258at2"/>
<name>A0A0E3ZY91_9BACT</name>
<accession>A0A0E3ZY91</accession>
<proteinExistence type="predicted"/>
<organism evidence="1 2">
    <name type="scientific">Spirosoma radiotolerans</name>
    <dbReference type="NCBI Taxonomy" id="1379870"/>
    <lineage>
        <taxon>Bacteria</taxon>
        <taxon>Pseudomonadati</taxon>
        <taxon>Bacteroidota</taxon>
        <taxon>Cytophagia</taxon>
        <taxon>Cytophagales</taxon>
        <taxon>Cytophagaceae</taxon>
        <taxon>Spirosoma</taxon>
    </lineage>
</organism>
<dbReference type="KEGG" id="srd:SD10_19950"/>
<reference evidence="1 2" key="1">
    <citation type="journal article" date="2014" name="Curr. Microbiol.">
        <title>Spirosoma radiotolerans sp. nov., a gamma-radiation-resistant bacterium isolated from gamma ray-irradiated soil.</title>
        <authorList>
            <person name="Lee J.J."/>
            <person name="Srinivasan S."/>
            <person name="Lim S."/>
            <person name="Joe M."/>
            <person name="Im S."/>
            <person name="Bae S.I."/>
            <person name="Park K.R."/>
            <person name="Han J.H."/>
            <person name="Park S.H."/>
            <person name="Joo B.M."/>
            <person name="Park S.J."/>
            <person name="Kim M.K."/>
        </authorList>
    </citation>
    <scope>NUCLEOTIDE SEQUENCE [LARGE SCALE GENOMIC DNA]</scope>
    <source>
        <strain evidence="1 2">DG5A</strain>
    </source>
</reference>
<dbReference type="RefSeq" id="WP_046576192.1">
    <property type="nucleotide sequence ID" value="NZ_CP010429.1"/>
</dbReference>